<evidence type="ECO:0000256" key="1">
    <source>
        <dbReference type="SAM" id="MobiDB-lite"/>
    </source>
</evidence>
<dbReference type="AlphaFoldDB" id="A0A9I9E3U9"/>
<feature type="region of interest" description="Disordered" evidence="1">
    <location>
        <begin position="1"/>
        <end position="55"/>
    </location>
</feature>
<accession>A0A9I9E3U9</accession>
<evidence type="ECO:0000313" key="2">
    <source>
        <dbReference type="EnsemblPlants" id="MELO3C028326.2.1"/>
    </source>
</evidence>
<dbReference type="EnsemblPlants" id="MELO3C028326.2.1">
    <property type="protein sequence ID" value="MELO3C028326.2.1"/>
    <property type="gene ID" value="MELO3C028326.2"/>
</dbReference>
<proteinExistence type="predicted"/>
<sequence>GGQPSRVASLRSSAEEPQPICQPAVSATPSLTRPATPRRLDPTQRSRNVRQPAVA</sequence>
<name>A0A9I9E3U9_CUCME</name>
<dbReference type="Gramene" id="MELO3C028326.2.1">
    <property type="protein sequence ID" value="MELO3C028326.2.1"/>
    <property type="gene ID" value="MELO3C028326.2"/>
</dbReference>
<protein>
    <submittedName>
        <fullName evidence="2">Uncharacterized protein</fullName>
    </submittedName>
</protein>
<reference evidence="2" key="1">
    <citation type="submission" date="2023-03" db="UniProtKB">
        <authorList>
            <consortium name="EnsemblPlants"/>
        </authorList>
    </citation>
    <scope>IDENTIFICATION</scope>
</reference>
<organism evidence="2">
    <name type="scientific">Cucumis melo</name>
    <name type="common">Muskmelon</name>
    <dbReference type="NCBI Taxonomy" id="3656"/>
    <lineage>
        <taxon>Eukaryota</taxon>
        <taxon>Viridiplantae</taxon>
        <taxon>Streptophyta</taxon>
        <taxon>Embryophyta</taxon>
        <taxon>Tracheophyta</taxon>
        <taxon>Spermatophyta</taxon>
        <taxon>Magnoliopsida</taxon>
        <taxon>eudicotyledons</taxon>
        <taxon>Gunneridae</taxon>
        <taxon>Pentapetalae</taxon>
        <taxon>rosids</taxon>
        <taxon>fabids</taxon>
        <taxon>Cucurbitales</taxon>
        <taxon>Cucurbitaceae</taxon>
        <taxon>Benincaseae</taxon>
        <taxon>Cucumis</taxon>
    </lineage>
</organism>